<dbReference type="RefSeq" id="WP_094473810.1">
    <property type="nucleotide sequence ID" value="NZ_NOXT01000110.1"/>
</dbReference>
<name>A0A255YGI5_9SPHN</name>
<accession>A0A255YGI5</accession>
<keyword evidence="1" id="KW-1133">Transmembrane helix</keyword>
<keyword evidence="3" id="KW-1185">Reference proteome</keyword>
<evidence type="ECO:0000313" key="2">
    <source>
        <dbReference type="EMBL" id="OYQ28301.1"/>
    </source>
</evidence>
<sequence length="107" mass="11869">MILFRIWCVLSFVALSVYTAPVFMADPNLFPPFFGAIQAGGWQGQFNFDFMFMLTLSGLWVGWRHRWTAGGSALALLAFLGGAGFLSVYLLVQSVRCRGDVRQILVG</sequence>
<dbReference type="Proteomes" id="UP000216991">
    <property type="component" value="Unassembled WGS sequence"/>
</dbReference>
<keyword evidence="1" id="KW-0472">Membrane</keyword>
<reference evidence="2 3" key="1">
    <citation type="submission" date="2017-07" db="EMBL/GenBank/DDBJ databases">
        <title>Sandarakinorhabdus cyanobacteriorum sp. nov., a novel bacterium isolated from cyanobacterial aggregates in a eutrophic lake.</title>
        <authorList>
            <person name="Cai H."/>
        </authorList>
    </citation>
    <scope>NUCLEOTIDE SEQUENCE [LARGE SCALE GENOMIC DNA]</scope>
    <source>
        <strain evidence="2 3">TH057</strain>
    </source>
</reference>
<protein>
    <recommendedName>
        <fullName evidence="4">DUF2834 domain-containing protein</fullName>
    </recommendedName>
</protein>
<comment type="caution">
    <text evidence="2">The sequence shown here is derived from an EMBL/GenBank/DDBJ whole genome shotgun (WGS) entry which is preliminary data.</text>
</comment>
<evidence type="ECO:0000256" key="1">
    <source>
        <dbReference type="SAM" id="Phobius"/>
    </source>
</evidence>
<feature type="transmembrane region" description="Helical" evidence="1">
    <location>
        <begin position="73"/>
        <end position="92"/>
    </location>
</feature>
<dbReference type="EMBL" id="NOXT01000110">
    <property type="protein sequence ID" value="OYQ28301.1"/>
    <property type="molecule type" value="Genomic_DNA"/>
</dbReference>
<evidence type="ECO:0008006" key="4">
    <source>
        <dbReference type="Google" id="ProtNLM"/>
    </source>
</evidence>
<gene>
    <name evidence="2" type="ORF">CHU93_09320</name>
</gene>
<proteinExistence type="predicted"/>
<keyword evidence="1" id="KW-0812">Transmembrane</keyword>
<dbReference type="OrthoDB" id="279522at2"/>
<evidence type="ECO:0000313" key="3">
    <source>
        <dbReference type="Proteomes" id="UP000216991"/>
    </source>
</evidence>
<feature type="transmembrane region" description="Helical" evidence="1">
    <location>
        <begin position="41"/>
        <end position="61"/>
    </location>
</feature>
<dbReference type="AlphaFoldDB" id="A0A255YGI5"/>
<organism evidence="2 3">
    <name type="scientific">Sandarakinorhabdus cyanobacteriorum</name>
    <dbReference type="NCBI Taxonomy" id="1981098"/>
    <lineage>
        <taxon>Bacteria</taxon>
        <taxon>Pseudomonadati</taxon>
        <taxon>Pseudomonadota</taxon>
        <taxon>Alphaproteobacteria</taxon>
        <taxon>Sphingomonadales</taxon>
        <taxon>Sphingosinicellaceae</taxon>
        <taxon>Sandarakinorhabdus</taxon>
    </lineage>
</organism>